<feature type="domain" description="HNH" evidence="1">
    <location>
        <begin position="63"/>
        <end position="110"/>
    </location>
</feature>
<proteinExistence type="predicted"/>
<dbReference type="GO" id="GO:0004519">
    <property type="term" value="F:endonuclease activity"/>
    <property type="evidence" value="ECO:0007669"/>
    <property type="project" value="InterPro"/>
</dbReference>
<sequence>MPTYPSNKLCAEFNCKNPRSKLSSFCLNHGGKNTMPTRESDSIYQTAAWRSIRQRQLSIQPLCQACLGRGIVEQALHVDHVFAWKHIGRHAFLNNIFQSLCQPDHSHKTAMEKQGVYTHYTAEGEHAYTQHDYAYLMHQNNA</sequence>
<dbReference type="GO" id="GO:0008270">
    <property type="term" value="F:zinc ion binding"/>
    <property type="evidence" value="ECO:0007669"/>
    <property type="project" value="InterPro"/>
</dbReference>
<protein>
    <submittedName>
        <fullName evidence="2">HNHc domain containing protein</fullName>
    </submittedName>
</protein>
<evidence type="ECO:0000313" key="2">
    <source>
        <dbReference type="EMBL" id="CAB4146797.1"/>
    </source>
</evidence>
<dbReference type="EMBL" id="LR796474">
    <property type="protein sequence ID" value="CAB4146797.1"/>
    <property type="molecule type" value="Genomic_DNA"/>
</dbReference>
<dbReference type="Gene3D" id="1.10.30.50">
    <property type="match status" value="1"/>
</dbReference>
<evidence type="ECO:0000259" key="1">
    <source>
        <dbReference type="Pfam" id="PF01844"/>
    </source>
</evidence>
<dbReference type="GO" id="GO:0003676">
    <property type="term" value="F:nucleic acid binding"/>
    <property type="evidence" value="ECO:0007669"/>
    <property type="project" value="InterPro"/>
</dbReference>
<accession>A0A6J5MMC3</accession>
<name>A0A6J5MMC3_9CAUD</name>
<dbReference type="Pfam" id="PF01844">
    <property type="entry name" value="HNH"/>
    <property type="match status" value="1"/>
</dbReference>
<gene>
    <name evidence="2" type="ORF">UFOVP499_37</name>
</gene>
<dbReference type="InterPro" id="IPR002711">
    <property type="entry name" value="HNH"/>
</dbReference>
<organism evidence="2">
    <name type="scientific">uncultured Caudovirales phage</name>
    <dbReference type="NCBI Taxonomy" id="2100421"/>
    <lineage>
        <taxon>Viruses</taxon>
        <taxon>Duplodnaviria</taxon>
        <taxon>Heunggongvirae</taxon>
        <taxon>Uroviricota</taxon>
        <taxon>Caudoviricetes</taxon>
        <taxon>Peduoviridae</taxon>
        <taxon>Maltschvirus</taxon>
        <taxon>Maltschvirus maltsch</taxon>
    </lineage>
</organism>
<reference evidence="2" key="1">
    <citation type="submission" date="2020-04" db="EMBL/GenBank/DDBJ databases">
        <authorList>
            <person name="Chiriac C."/>
            <person name="Salcher M."/>
            <person name="Ghai R."/>
            <person name="Kavagutti S V."/>
        </authorList>
    </citation>
    <scope>NUCLEOTIDE SEQUENCE</scope>
</reference>